<dbReference type="InterPro" id="IPR009075">
    <property type="entry name" value="AcylCo_DH/oxidase_C"/>
</dbReference>
<gene>
    <name evidence="9" type="ORF">GCM10007392_43780</name>
</gene>
<dbReference type="InterPro" id="IPR006091">
    <property type="entry name" value="Acyl-CoA_Oxase/DH_mid-dom"/>
</dbReference>
<feature type="domain" description="Adaptive response protein AidB N-terminal" evidence="8">
    <location>
        <begin position="27"/>
        <end position="181"/>
    </location>
</feature>
<evidence type="ECO:0000256" key="5">
    <source>
        <dbReference type="RuleBase" id="RU362125"/>
    </source>
</evidence>
<dbReference type="PANTHER" id="PTHR42707">
    <property type="entry name" value="ACYL-COA DEHYDROGENASE"/>
    <property type="match status" value="1"/>
</dbReference>
<keyword evidence="3 5" id="KW-0285">Flavoprotein</keyword>
<dbReference type="InterPro" id="IPR041504">
    <property type="entry name" value="AidB_N"/>
</dbReference>
<evidence type="ECO:0000256" key="2">
    <source>
        <dbReference type="ARBA" id="ARBA00009347"/>
    </source>
</evidence>
<feature type="domain" description="Acyl-CoA dehydrogenase/oxidase C-terminal" evidence="6">
    <location>
        <begin position="303"/>
        <end position="458"/>
    </location>
</feature>
<dbReference type="SUPFAM" id="SSF56645">
    <property type="entry name" value="Acyl-CoA dehydrogenase NM domain-like"/>
    <property type="match status" value="1"/>
</dbReference>
<evidence type="ECO:0000259" key="7">
    <source>
        <dbReference type="Pfam" id="PF02770"/>
    </source>
</evidence>
<comment type="cofactor">
    <cofactor evidence="1 5">
        <name>FAD</name>
        <dbReference type="ChEBI" id="CHEBI:57692"/>
    </cofactor>
</comment>
<comment type="similarity">
    <text evidence="2 5">Belongs to the acyl-CoA dehydrogenase family.</text>
</comment>
<dbReference type="Gene3D" id="6.10.250.600">
    <property type="match status" value="1"/>
</dbReference>
<organism evidence="9 10">
    <name type="scientific">Saccharospirillum salsuginis</name>
    <dbReference type="NCBI Taxonomy" id="418750"/>
    <lineage>
        <taxon>Bacteria</taxon>
        <taxon>Pseudomonadati</taxon>
        <taxon>Pseudomonadota</taxon>
        <taxon>Gammaproteobacteria</taxon>
        <taxon>Oceanospirillales</taxon>
        <taxon>Saccharospirillaceae</taxon>
        <taxon>Saccharospirillum</taxon>
    </lineage>
</organism>
<evidence type="ECO:0000259" key="8">
    <source>
        <dbReference type="Pfam" id="PF18158"/>
    </source>
</evidence>
<evidence type="ECO:0000256" key="1">
    <source>
        <dbReference type="ARBA" id="ARBA00001974"/>
    </source>
</evidence>
<evidence type="ECO:0000256" key="3">
    <source>
        <dbReference type="ARBA" id="ARBA00022630"/>
    </source>
</evidence>
<dbReference type="SUPFAM" id="SSF47203">
    <property type="entry name" value="Acyl-CoA dehydrogenase C-terminal domain-like"/>
    <property type="match status" value="1"/>
</dbReference>
<dbReference type="PANTHER" id="PTHR42707:SF3">
    <property type="entry name" value="ACYL-COA DEHYDROGENASE AIDB-RELATED"/>
    <property type="match status" value="1"/>
</dbReference>
<dbReference type="NCBIfam" id="NF008594">
    <property type="entry name" value="PRK11561.1"/>
    <property type="match status" value="1"/>
</dbReference>
<dbReference type="PROSITE" id="PS00073">
    <property type="entry name" value="ACYL_COA_DH_2"/>
    <property type="match status" value="1"/>
</dbReference>
<dbReference type="InterPro" id="IPR036250">
    <property type="entry name" value="AcylCo_DH-like_C"/>
</dbReference>
<dbReference type="RefSeq" id="WP_189612801.1">
    <property type="nucleotide sequence ID" value="NZ_BMXR01000014.1"/>
</dbReference>
<dbReference type="Pfam" id="PF00441">
    <property type="entry name" value="Acyl-CoA_dh_1"/>
    <property type="match status" value="1"/>
</dbReference>
<dbReference type="Pfam" id="PF18158">
    <property type="entry name" value="AidB_N"/>
    <property type="match status" value="1"/>
</dbReference>
<dbReference type="Pfam" id="PF02770">
    <property type="entry name" value="Acyl-CoA_dh_M"/>
    <property type="match status" value="1"/>
</dbReference>
<reference evidence="9" key="1">
    <citation type="journal article" date="2014" name="Int. J. Syst. Evol. Microbiol.">
        <title>Complete genome sequence of Corynebacterium casei LMG S-19264T (=DSM 44701T), isolated from a smear-ripened cheese.</title>
        <authorList>
            <consortium name="US DOE Joint Genome Institute (JGI-PGF)"/>
            <person name="Walter F."/>
            <person name="Albersmeier A."/>
            <person name="Kalinowski J."/>
            <person name="Ruckert C."/>
        </authorList>
    </citation>
    <scope>NUCLEOTIDE SEQUENCE</scope>
    <source>
        <strain evidence="9">KCTC 22169</strain>
    </source>
</reference>
<dbReference type="InterPro" id="IPR006089">
    <property type="entry name" value="Acyl-CoA_DH_CS"/>
</dbReference>
<dbReference type="Gene3D" id="2.40.110.20">
    <property type="match status" value="1"/>
</dbReference>
<keyword evidence="10" id="KW-1185">Reference proteome</keyword>
<evidence type="ECO:0000313" key="9">
    <source>
        <dbReference type="EMBL" id="GGX71497.1"/>
    </source>
</evidence>
<keyword evidence="4 5" id="KW-0274">FAD</keyword>
<protein>
    <submittedName>
        <fullName evidence="9">Acyl-CoA dehydrogenase</fullName>
    </submittedName>
</protein>
<name>A0A918KPC5_9GAMM</name>
<evidence type="ECO:0000259" key="6">
    <source>
        <dbReference type="Pfam" id="PF00441"/>
    </source>
</evidence>
<dbReference type="InterPro" id="IPR052904">
    <property type="entry name" value="Acyl-CoA_dehydrogenase-like"/>
</dbReference>
<dbReference type="AlphaFoldDB" id="A0A918KPC5"/>
<sequence>MNKETAPNPPFDREQHLAQAETHEVFNQPTPLADYNVYQSDRALQHWIHTFGGGWADADLSAYGQRCGGDLIEAGFQANEVPPTFHSHDRFGHRIDEVRFHPAYHELMRTAIEAGVPSLPWRDRKAGAHVVRAGLEYLHMHADAGSACPLTMTFAAVPAISGTESVARDWLPKITARQYDPRNVPFFEKEGVTIGMAMTEKQGGSDVRANTTRAYPVGARGPGERYELVGHKWFCSAPMCDAFLTLAQTEQGLSCFLLPRWRSDGTKNAFFVQRLKDKLGNRSNASSEIEFRGAEAWLLGEEGRGVRTIIDMVAMTRFDCMVGSAALMRASTAQALHHSRGRSAFGKPLHDQPLMRNVLADLAIESEAALAMGLRVGQALDHSADNRKELLFARLATPIGKYWVCKRTPHLTYEAMEAIGGVGYVEEYILPRHYREAPVNAIWEGSGNIQCLDVLRAIQKEPEALDALLAEIEAGKGHSATFDRFVGSLKDEFVDVRSLEYRARTVVDRLAVALQGSVLVRYGDAGVADAFVRSRLDRLGAFNYGTLPNGVDCKAIVERACPVV</sequence>
<feature type="domain" description="Acyl-CoA oxidase/dehydrogenase middle" evidence="7">
    <location>
        <begin position="195"/>
        <end position="292"/>
    </location>
</feature>
<dbReference type="Gene3D" id="1.20.140.10">
    <property type="entry name" value="Butyryl-CoA Dehydrogenase, subunit A, domain 3"/>
    <property type="match status" value="1"/>
</dbReference>
<proteinExistence type="inferred from homology"/>
<evidence type="ECO:0000256" key="4">
    <source>
        <dbReference type="ARBA" id="ARBA00022827"/>
    </source>
</evidence>
<comment type="caution">
    <text evidence="9">The sequence shown here is derived from an EMBL/GenBank/DDBJ whole genome shotgun (WGS) entry which is preliminary data.</text>
</comment>
<accession>A0A918KPC5</accession>
<dbReference type="InterPro" id="IPR009100">
    <property type="entry name" value="AcylCoA_DH/oxidase_NM_dom_sf"/>
</dbReference>
<evidence type="ECO:0000313" key="10">
    <source>
        <dbReference type="Proteomes" id="UP000626148"/>
    </source>
</evidence>
<dbReference type="Proteomes" id="UP000626148">
    <property type="component" value="Unassembled WGS sequence"/>
</dbReference>
<dbReference type="GO" id="GO:0003995">
    <property type="term" value="F:acyl-CoA dehydrogenase activity"/>
    <property type="evidence" value="ECO:0007669"/>
    <property type="project" value="InterPro"/>
</dbReference>
<dbReference type="EMBL" id="BMXR01000014">
    <property type="protein sequence ID" value="GGX71497.1"/>
    <property type="molecule type" value="Genomic_DNA"/>
</dbReference>
<reference evidence="9" key="2">
    <citation type="submission" date="2020-09" db="EMBL/GenBank/DDBJ databases">
        <authorList>
            <person name="Sun Q."/>
            <person name="Kim S."/>
        </authorList>
    </citation>
    <scope>NUCLEOTIDE SEQUENCE</scope>
    <source>
        <strain evidence="9">KCTC 22169</strain>
    </source>
</reference>
<keyword evidence="5" id="KW-0560">Oxidoreductase</keyword>